<feature type="region of interest" description="Disordered" evidence="1">
    <location>
        <begin position="363"/>
        <end position="405"/>
    </location>
</feature>
<evidence type="ECO:0000313" key="2">
    <source>
        <dbReference type="EMBL" id="KAK6981679.1"/>
    </source>
</evidence>
<feature type="compositionally biased region" description="Basic and acidic residues" evidence="1">
    <location>
        <begin position="44"/>
        <end position="54"/>
    </location>
</feature>
<feature type="region of interest" description="Disordered" evidence="1">
    <location>
        <begin position="313"/>
        <end position="347"/>
    </location>
</feature>
<gene>
    <name evidence="2" type="ORF">R3P38DRAFT_2807881</name>
</gene>
<feature type="compositionally biased region" description="Basic and acidic residues" evidence="1">
    <location>
        <begin position="325"/>
        <end position="336"/>
    </location>
</feature>
<name>A0AAV9ZIT1_9AGAR</name>
<accession>A0AAV9ZIT1</accession>
<keyword evidence="3" id="KW-1185">Reference proteome</keyword>
<evidence type="ECO:0000256" key="1">
    <source>
        <dbReference type="SAM" id="MobiDB-lite"/>
    </source>
</evidence>
<feature type="compositionally biased region" description="Polar residues" evidence="1">
    <location>
        <begin position="363"/>
        <end position="374"/>
    </location>
</feature>
<dbReference type="Proteomes" id="UP001362999">
    <property type="component" value="Unassembled WGS sequence"/>
</dbReference>
<feature type="region of interest" description="Disordered" evidence="1">
    <location>
        <begin position="1"/>
        <end position="61"/>
    </location>
</feature>
<evidence type="ECO:0000313" key="3">
    <source>
        <dbReference type="Proteomes" id="UP001362999"/>
    </source>
</evidence>
<comment type="caution">
    <text evidence="2">The sequence shown here is derived from an EMBL/GenBank/DDBJ whole genome shotgun (WGS) entry which is preliminary data.</text>
</comment>
<organism evidence="2 3">
    <name type="scientific">Favolaschia claudopus</name>
    <dbReference type="NCBI Taxonomy" id="2862362"/>
    <lineage>
        <taxon>Eukaryota</taxon>
        <taxon>Fungi</taxon>
        <taxon>Dikarya</taxon>
        <taxon>Basidiomycota</taxon>
        <taxon>Agaricomycotina</taxon>
        <taxon>Agaricomycetes</taxon>
        <taxon>Agaricomycetidae</taxon>
        <taxon>Agaricales</taxon>
        <taxon>Marasmiineae</taxon>
        <taxon>Mycenaceae</taxon>
        <taxon>Favolaschia</taxon>
    </lineage>
</organism>
<feature type="compositionally biased region" description="Basic and acidic residues" evidence="1">
    <location>
        <begin position="27"/>
        <end position="37"/>
    </location>
</feature>
<feature type="compositionally biased region" description="Low complexity" evidence="1">
    <location>
        <begin position="202"/>
        <end position="213"/>
    </location>
</feature>
<dbReference type="AlphaFoldDB" id="A0AAV9ZIT1"/>
<feature type="region of interest" description="Disordered" evidence="1">
    <location>
        <begin position="186"/>
        <end position="224"/>
    </location>
</feature>
<protein>
    <submittedName>
        <fullName evidence="2">Uncharacterized protein</fullName>
    </submittedName>
</protein>
<dbReference type="EMBL" id="JAWWNJ010000148">
    <property type="protein sequence ID" value="KAK6981679.1"/>
    <property type="molecule type" value="Genomic_DNA"/>
</dbReference>
<reference evidence="2 3" key="1">
    <citation type="journal article" date="2024" name="J Genomics">
        <title>Draft genome sequencing and assembly of Favolaschia claudopus CIRM-BRFM 2984 isolated from oak limbs.</title>
        <authorList>
            <person name="Navarro D."/>
            <person name="Drula E."/>
            <person name="Chaduli D."/>
            <person name="Cazenave R."/>
            <person name="Ahrendt S."/>
            <person name="Wang J."/>
            <person name="Lipzen A."/>
            <person name="Daum C."/>
            <person name="Barry K."/>
            <person name="Grigoriev I.V."/>
            <person name="Favel A."/>
            <person name="Rosso M.N."/>
            <person name="Martin F."/>
        </authorList>
    </citation>
    <scope>NUCLEOTIDE SEQUENCE [LARGE SCALE GENOMIC DNA]</scope>
    <source>
        <strain evidence="2 3">CIRM-BRFM 2984</strain>
    </source>
</reference>
<sequence length="425" mass="46346">MRREEGMGDEELGQRTKGQGNGFEMQQHGRKEFHKQEGGSGGSKNDKIPRRNIDVEGNGNGMIKSATGTAVEEMTTGGVTIDGVRTENNLRVNARVEDTGSLVKEARRRMKVALCTLELKNEIPSQNCGQTKKRMIRGGSRWSLEGLVEVRCGQRGLAVPPVHAMWCLLQDSKSQRYFNLPARIDKPAPPIHSKQGRVRLTPSGGRALGASRAPRSRGRSNLSTEWTDMAEDGGGRDVLEVTRELEVRLTELGRPRPQSVLSGIVTRSGRGRVLAPDSWLEVAWSIEDESSSHSAFALGILCVCALDEGDGGGANRTCKQTSAEPGDKQHYIEDAPHSTQEAEEDDGRTEMLMRRFETAEACSQTRRVSASSSNDDLEPRGFESPDPFGIPRTSNLSSAESSASSIVEITFSSETAASYTVQRSD</sequence>
<proteinExistence type="predicted"/>